<reference evidence="1 2" key="1">
    <citation type="submission" date="2019-04" db="EMBL/GenBank/DDBJ databases">
        <title>Streptomyces sp. nov. Bv016 isolated from bark of Buahinia variegata.</title>
        <authorList>
            <person name="Kanchanasin P."/>
            <person name="Tanasupawat S."/>
            <person name="Yuki M."/>
            <person name="Kudo T."/>
        </authorList>
    </citation>
    <scope>NUCLEOTIDE SEQUENCE [LARGE SCALE GENOMIC DNA]</scope>
    <source>
        <strain evidence="1 2">JCM 4765</strain>
    </source>
</reference>
<comment type="caution">
    <text evidence="1">The sequence shown here is derived from an EMBL/GenBank/DDBJ whole genome shotgun (WGS) entry which is preliminary data.</text>
</comment>
<dbReference type="RefSeq" id="WP_135789523.1">
    <property type="nucleotide sequence ID" value="NZ_BNBQ01000006.1"/>
</dbReference>
<organism evidence="1 2">
    <name type="scientific">Streptomyces griseoluteus</name>
    <dbReference type="NCBI Taxonomy" id="29306"/>
    <lineage>
        <taxon>Bacteria</taxon>
        <taxon>Bacillati</taxon>
        <taxon>Actinomycetota</taxon>
        <taxon>Actinomycetes</taxon>
        <taxon>Kitasatosporales</taxon>
        <taxon>Streptomycetaceae</taxon>
        <taxon>Streptomyces</taxon>
    </lineage>
</organism>
<name>A0A4Z1DRN3_STRGP</name>
<evidence type="ECO:0000313" key="1">
    <source>
        <dbReference type="EMBL" id="TGN87173.1"/>
    </source>
</evidence>
<protein>
    <submittedName>
        <fullName evidence="1">Uncharacterized protein</fullName>
    </submittedName>
</protein>
<keyword evidence="2" id="KW-1185">Reference proteome</keyword>
<evidence type="ECO:0000313" key="2">
    <source>
        <dbReference type="Proteomes" id="UP000298513"/>
    </source>
</evidence>
<dbReference type="GeneID" id="91532114"/>
<dbReference type="EMBL" id="SRRU01000001">
    <property type="protein sequence ID" value="TGN87173.1"/>
    <property type="molecule type" value="Genomic_DNA"/>
</dbReference>
<dbReference type="Proteomes" id="UP000298513">
    <property type="component" value="Unassembled WGS sequence"/>
</dbReference>
<accession>A0A4Z1DRN3</accession>
<dbReference type="AlphaFoldDB" id="A0A4Z1DRN3"/>
<sequence length="151" mass="16195">MNLPIEGNGGHIRASIPVSGIRNSYCQRFTKLIEILCPKQIAHGGQMKNRVRVVSGLAFAMLAGSFISAPNASAAGDCNTWKSSSAPWTGYAYCSKMGITDKFRVKVTCMGPDGKTWVAYGPWTGNTGTSKKKCADDPNIGVYKVGISFDH</sequence>
<proteinExistence type="predicted"/>
<gene>
    <name evidence="1" type="ORF">E5082_01760</name>
</gene>